<protein>
    <submittedName>
        <fullName evidence="1">Uncharacterized protein</fullName>
    </submittedName>
</protein>
<name>A0A7U9TGL6_9MOLU</name>
<proteinExistence type="predicted"/>
<organism evidence="1 2">
    <name type="scientific">Mariniplasma anaerobium</name>
    <dbReference type="NCBI Taxonomy" id="2735436"/>
    <lineage>
        <taxon>Bacteria</taxon>
        <taxon>Bacillati</taxon>
        <taxon>Mycoplasmatota</taxon>
        <taxon>Mollicutes</taxon>
        <taxon>Acholeplasmatales</taxon>
        <taxon>Acholeplasmataceae</taxon>
        <taxon>Mariniplasma</taxon>
    </lineage>
</organism>
<dbReference type="AlphaFoldDB" id="A0A7U9TGL6"/>
<evidence type="ECO:0000313" key="2">
    <source>
        <dbReference type="Proteomes" id="UP000620133"/>
    </source>
</evidence>
<dbReference type="RefSeq" id="WP_176238571.1">
    <property type="nucleotide sequence ID" value="NZ_AP024412.1"/>
</dbReference>
<accession>A0A7U9TGL6</accession>
<gene>
    <name evidence="1" type="ORF">MPAN_006260</name>
</gene>
<sequence>MNKIKAFIASYKSILMLKKTLNKTYNIKRYILVYTITFLTMGLIFTVLFPSDTITENLGYVVMSVITIFLGSFLVALYDAEEVFKKRYKLSYSIKTVLFFEGLEKATTIFIIMSLLLSKYFELLAPTYLVVMLFVAAIILGIVVLIVNRSLKDNYSISKSIIIDSVSIYLFFMIIPKVIYIEQIFYAFVVYSLLLLGLLLVKLLLLEYTKFTFIKFKTIKAMFFITLIIIFFTIYNIYDHNVMGKPIIKREFNLDMSDPGGIAYNSLVHEDKIYVLNRRLFVYDLDTGGSEIMYDQVVPGLATNMVVYDDAVHFRYQVSGEEDLGYGYINEAGELIEEVSESSCQVEDYMQLTKFGYTIPKCLGSEDIYLTEDIYYSVDEDRQRALFSTIDTWEIYSYPFTALAYDNYVLAKLNVGQSFFNSTLKIIDVTISGETERQYLKIPKNTSNIKLMDIDQDLMTFIFANNNYISSSVDSMMTYDANGKLLEYLDIYYPYIDYDADDENIYLIFIGDNETFAYKIYVLDKEHIATFVMPKYSKRSEVAFSNPSFDREEKVNLVFEIIFSVMVITIIVVPGVRNNNQKNR</sequence>
<keyword evidence="2" id="KW-1185">Reference proteome</keyword>
<reference evidence="1" key="1">
    <citation type="submission" date="2021-01" db="EMBL/GenBank/DDBJ databases">
        <title>Draft genome sequence of Acholeplasmataceae bacterium strain Mahy22.</title>
        <authorList>
            <person name="Watanabe M."/>
            <person name="Kojima H."/>
            <person name="Fukui M."/>
        </authorList>
    </citation>
    <scope>NUCLEOTIDE SEQUENCE</scope>
    <source>
        <strain evidence="1">Mahy22</strain>
    </source>
</reference>
<evidence type="ECO:0000313" key="1">
    <source>
        <dbReference type="EMBL" id="BCR35733.1"/>
    </source>
</evidence>
<dbReference type="Proteomes" id="UP000620133">
    <property type="component" value="Chromosome"/>
</dbReference>
<dbReference type="EMBL" id="AP024412">
    <property type="protein sequence ID" value="BCR35733.1"/>
    <property type="molecule type" value="Genomic_DNA"/>
</dbReference>
<dbReference type="KEGG" id="manr:MPAN_006260"/>